<dbReference type="InterPro" id="IPR058792">
    <property type="entry name" value="Beta-barrel_RND_2"/>
</dbReference>
<evidence type="ECO:0000256" key="1">
    <source>
        <dbReference type="ARBA" id="ARBA00009477"/>
    </source>
</evidence>
<dbReference type="GO" id="GO:1990281">
    <property type="term" value="C:efflux pump complex"/>
    <property type="evidence" value="ECO:0007669"/>
    <property type="project" value="TreeGrafter"/>
</dbReference>
<feature type="domain" description="CusB-like beta-barrel" evidence="3">
    <location>
        <begin position="200"/>
        <end position="271"/>
    </location>
</feature>
<dbReference type="FunFam" id="2.40.30.170:FF:000010">
    <property type="entry name" value="Efflux RND transporter periplasmic adaptor subunit"/>
    <property type="match status" value="1"/>
</dbReference>
<dbReference type="Proteomes" id="UP000886069">
    <property type="component" value="Unassembled WGS sequence"/>
</dbReference>
<comment type="similarity">
    <text evidence="1">Belongs to the membrane fusion protein (MFP) (TC 8.A.1) family.</text>
</comment>
<dbReference type="PROSITE" id="PS51257">
    <property type="entry name" value="PROKAR_LIPOPROTEIN"/>
    <property type="match status" value="1"/>
</dbReference>
<dbReference type="InterPro" id="IPR006143">
    <property type="entry name" value="RND_pump_MFP"/>
</dbReference>
<dbReference type="Gene3D" id="2.40.420.20">
    <property type="match status" value="1"/>
</dbReference>
<gene>
    <name evidence="5" type="ORF">ENO08_04850</name>
</gene>
<organism evidence="5">
    <name type="scientific">Eiseniibacteriota bacterium</name>
    <dbReference type="NCBI Taxonomy" id="2212470"/>
    <lineage>
        <taxon>Bacteria</taxon>
        <taxon>Candidatus Eiseniibacteriota</taxon>
    </lineage>
</organism>
<dbReference type="InterPro" id="IPR058637">
    <property type="entry name" value="YknX-like_C"/>
</dbReference>
<feature type="signal peptide" evidence="2">
    <location>
        <begin position="1"/>
        <end position="19"/>
    </location>
</feature>
<dbReference type="PANTHER" id="PTHR30469:SF15">
    <property type="entry name" value="HLYD FAMILY OF SECRETION PROTEINS"/>
    <property type="match status" value="1"/>
</dbReference>
<name>A0A7V2AV57_UNCEI</name>
<evidence type="ECO:0000259" key="3">
    <source>
        <dbReference type="Pfam" id="PF25954"/>
    </source>
</evidence>
<accession>A0A7V2AV57</accession>
<reference evidence="5" key="1">
    <citation type="journal article" date="2020" name="mSystems">
        <title>Genome- and Community-Level Interaction Insights into Carbon Utilization and Element Cycling Functions of Hydrothermarchaeota in Hydrothermal Sediment.</title>
        <authorList>
            <person name="Zhou Z."/>
            <person name="Liu Y."/>
            <person name="Xu W."/>
            <person name="Pan J."/>
            <person name="Luo Z.H."/>
            <person name="Li M."/>
        </authorList>
    </citation>
    <scope>NUCLEOTIDE SEQUENCE [LARGE SCALE GENOMIC DNA]</scope>
    <source>
        <strain evidence="5">SpSt-1233</strain>
    </source>
</reference>
<evidence type="ECO:0000256" key="2">
    <source>
        <dbReference type="SAM" id="SignalP"/>
    </source>
</evidence>
<dbReference type="SUPFAM" id="SSF111369">
    <property type="entry name" value="HlyD-like secretion proteins"/>
    <property type="match status" value="1"/>
</dbReference>
<dbReference type="Gene3D" id="2.40.50.100">
    <property type="match status" value="1"/>
</dbReference>
<dbReference type="Pfam" id="PF25954">
    <property type="entry name" value="Beta-barrel_RND_2"/>
    <property type="match status" value="1"/>
</dbReference>
<dbReference type="GO" id="GO:0015562">
    <property type="term" value="F:efflux transmembrane transporter activity"/>
    <property type="evidence" value="ECO:0007669"/>
    <property type="project" value="TreeGrafter"/>
</dbReference>
<dbReference type="PANTHER" id="PTHR30469">
    <property type="entry name" value="MULTIDRUG RESISTANCE PROTEIN MDTA"/>
    <property type="match status" value="1"/>
</dbReference>
<sequence>MKRVTLVSFALLAFASCGGGDGQPDVEVSVPVSVEELAPGSIEEFVTATGTVNASMEVTISAETGGEYILLDNPSTGRPFALGDIVQKGTEIIRINNQEQENTIGIESRRLTLETTRLEFEQQKSLFDKGGVTRLELSQAERSYIDAKYAYENALINLAKLRITAPFKGVITSLPYYSRGVEVAQGAELVSLMEYSRLQLEVSLPGKELGRAEAGQDVRIMNYTLPDDTLSGKVTQVSPALDPASRSFKAMIKVDNPDLKLRPGMFVKAEIVVARSDSAIVIPKDVIQIKQRGKTVFIVQKGAAQERLITTGLENPEWVEVLEGLEVNDRLVVRGFETLRNRSKVKVVR</sequence>
<protein>
    <submittedName>
        <fullName evidence="5">Efflux RND transporter periplasmic adaptor subunit</fullName>
    </submittedName>
</protein>
<dbReference type="Pfam" id="PF25989">
    <property type="entry name" value="YknX_C"/>
    <property type="match status" value="1"/>
</dbReference>
<comment type="caution">
    <text evidence="5">The sequence shown here is derived from an EMBL/GenBank/DDBJ whole genome shotgun (WGS) entry which is preliminary data.</text>
</comment>
<feature type="chain" id="PRO_5030683456" evidence="2">
    <location>
        <begin position="20"/>
        <end position="349"/>
    </location>
</feature>
<dbReference type="AlphaFoldDB" id="A0A7V2AV57"/>
<dbReference type="Gene3D" id="2.40.30.170">
    <property type="match status" value="1"/>
</dbReference>
<dbReference type="Gene3D" id="1.10.287.470">
    <property type="entry name" value="Helix hairpin bin"/>
    <property type="match status" value="1"/>
</dbReference>
<proteinExistence type="inferred from homology"/>
<evidence type="ECO:0000259" key="4">
    <source>
        <dbReference type="Pfam" id="PF25989"/>
    </source>
</evidence>
<feature type="domain" description="YknX-like C-terminal permuted SH3-like" evidence="4">
    <location>
        <begin position="279"/>
        <end position="347"/>
    </location>
</feature>
<dbReference type="NCBIfam" id="TIGR01730">
    <property type="entry name" value="RND_mfp"/>
    <property type="match status" value="1"/>
</dbReference>
<keyword evidence="2" id="KW-0732">Signal</keyword>
<dbReference type="EMBL" id="DSEC01000339">
    <property type="protein sequence ID" value="HER43769.1"/>
    <property type="molecule type" value="Genomic_DNA"/>
</dbReference>
<evidence type="ECO:0000313" key="5">
    <source>
        <dbReference type="EMBL" id="HER43769.1"/>
    </source>
</evidence>